<evidence type="ECO:0008006" key="3">
    <source>
        <dbReference type="Google" id="ProtNLM"/>
    </source>
</evidence>
<keyword evidence="2" id="KW-1185">Reference proteome</keyword>
<sequence>MGTSPLWSSGCAEFPRSIRIRPGLVVANVDQRKCSAHRNVQVYLKDIFGDVLCLLGLGASFSGSLSSDSGAGHVLVHDLGASKVGLQLSLQVGVLKEAWLLKSFHPSLQNIFGFSRFAEDPDCATITSI</sequence>
<evidence type="ECO:0000313" key="1">
    <source>
        <dbReference type="EMBL" id="KAF5833350.1"/>
    </source>
</evidence>
<dbReference type="EMBL" id="MU069816">
    <property type="protein sequence ID" value="KAF5833350.1"/>
    <property type="molecule type" value="Genomic_DNA"/>
</dbReference>
<gene>
    <name evidence="1" type="ORF">DUNSADRAFT_10391</name>
</gene>
<dbReference type="Proteomes" id="UP000815325">
    <property type="component" value="Unassembled WGS sequence"/>
</dbReference>
<reference evidence="1" key="1">
    <citation type="submission" date="2017-08" db="EMBL/GenBank/DDBJ databases">
        <authorList>
            <person name="Polle J.E."/>
            <person name="Barry K."/>
            <person name="Cushman J."/>
            <person name="Schmutz J."/>
            <person name="Tran D."/>
            <person name="Hathwaick L.T."/>
            <person name="Yim W.C."/>
            <person name="Jenkins J."/>
            <person name="Mckie-Krisberg Z.M."/>
            <person name="Prochnik S."/>
            <person name="Lindquist E."/>
            <person name="Dockter R.B."/>
            <person name="Adam C."/>
            <person name="Molina H."/>
            <person name="Bunkerborg J."/>
            <person name="Jin E."/>
            <person name="Buchheim M."/>
            <person name="Magnuson J."/>
        </authorList>
    </citation>
    <scope>NUCLEOTIDE SEQUENCE</scope>
    <source>
        <strain evidence="1">CCAP 19/18</strain>
    </source>
</reference>
<accession>A0ABQ7GFG8</accession>
<protein>
    <recommendedName>
        <fullName evidence="3">Encoded protein</fullName>
    </recommendedName>
</protein>
<evidence type="ECO:0000313" key="2">
    <source>
        <dbReference type="Proteomes" id="UP000815325"/>
    </source>
</evidence>
<organism evidence="1 2">
    <name type="scientific">Dunaliella salina</name>
    <name type="common">Green alga</name>
    <name type="synonym">Protococcus salinus</name>
    <dbReference type="NCBI Taxonomy" id="3046"/>
    <lineage>
        <taxon>Eukaryota</taxon>
        <taxon>Viridiplantae</taxon>
        <taxon>Chlorophyta</taxon>
        <taxon>core chlorophytes</taxon>
        <taxon>Chlorophyceae</taxon>
        <taxon>CS clade</taxon>
        <taxon>Chlamydomonadales</taxon>
        <taxon>Dunaliellaceae</taxon>
        <taxon>Dunaliella</taxon>
    </lineage>
</organism>
<name>A0ABQ7GFG8_DUNSA</name>
<comment type="caution">
    <text evidence="1">The sequence shown here is derived from an EMBL/GenBank/DDBJ whole genome shotgun (WGS) entry which is preliminary data.</text>
</comment>
<proteinExistence type="predicted"/>